<protein>
    <submittedName>
        <fullName evidence="1">Uncharacterized protein</fullName>
    </submittedName>
</protein>
<comment type="caution">
    <text evidence="1">The sequence shown here is derived from an EMBL/GenBank/DDBJ whole genome shotgun (WGS) entry which is preliminary data.</text>
</comment>
<reference evidence="1 2" key="1">
    <citation type="journal article" date="2016" name="Nat. Commun.">
        <title>Extremotolerant tardigrade genome and improved radiotolerance of human cultured cells by tardigrade-unique protein.</title>
        <authorList>
            <person name="Hashimoto T."/>
            <person name="Horikawa D.D."/>
            <person name="Saito Y."/>
            <person name="Kuwahara H."/>
            <person name="Kozuka-Hata H."/>
            <person name="Shin-I T."/>
            <person name="Minakuchi Y."/>
            <person name="Ohishi K."/>
            <person name="Motoyama A."/>
            <person name="Aizu T."/>
            <person name="Enomoto A."/>
            <person name="Kondo K."/>
            <person name="Tanaka S."/>
            <person name="Hara Y."/>
            <person name="Koshikawa S."/>
            <person name="Sagara H."/>
            <person name="Miura T."/>
            <person name="Yokobori S."/>
            <person name="Miyagawa K."/>
            <person name="Suzuki Y."/>
            <person name="Kubo T."/>
            <person name="Oyama M."/>
            <person name="Kohara Y."/>
            <person name="Fujiyama A."/>
            <person name="Arakawa K."/>
            <person name="Katayama T."/>
            <person name="Toyoda A."/>
            <person name="Kunieda T."/>
        </authorList>
    </citation>
    <scope>NUCLEOTIDE SEQUENCE [LARGE SCALE GENOMIC DNA]</scope>
    <source>
        <strain evidence="1 2">YOKOZUNA-1</strain>
    </source>
</reference>
<keyword evidence="2" id="KW-1185">Reference proteome</keyword>
<dbReference type="EMBL" id="BDGG01000015">
    <property type="protein sequence ID" value="GAV07300.1"/>
    <property type="molecule type" value="Genomic_DNA"/>
</dbReference>
<sequence>MEERINKRCVMRQRQAHMMEGTINFGQSTMKCGPGRNAKWCDKFEHTRCNDFNLCECLGFVGGDGTKPDEYWYPDGSSEPNNPVCVRKLNSHLVAATSSEHQNQYTRLA</sequence>
<proteinExistence type="predicted"/>
<accession>A0A1D1W151</accession>
<dbReference type="AlphaFoldDB" id="A0A1D1W151"/>
<dbReference type="Proteomes" id="UP000186922">
    <property type="component" value="Unassembled WGS sequence"/>
</dbReference>
<organism evidence="1 2">
    <name type="scientific">Ramazzottius varieornatus</name>
    <name type="common">Water bear</name>
    <name type="synonym">Tardigrade</name>
    <dbReference type="NCBI Taxonomy" id="947166"/>
    <lineage>
        <taxon>Eukaryota</taxon>
        <taxon>Metazoa</taxon>
        <taxon>Ecdysozoa</taxon>
        <taxon>Tardigrada</taxon>
        <taxon>Eutardigrada</taxon>
        <taxon>Parachela</taxon>
        <taxon>Hypsibioidea</taxon>
        <taxon>Ramazzottiidae</taxon>
        <taxon>Ramazzottius</taxon>
    </lineage>
</organism>
<evidence type="ECO:0000313" key="2">
    <source>
        <dbReference type="Proteomes" id="UP000186922"/>
    </source>
</evidence>
<name>A0A1D1W151_RAMVA</name>
<evidence type="ECO:0000313" key="1">
    <source>
        <dbReference type="EMBL" id="GAV07300.1"/>
    </source>
</evidence>
<gene>
    <name evidence="1" type="primary">RvY_17154-1</name>
    <name evidence="1" type="synonym">RvY_17154.1</name>
    <name evidence="1" type="ORF">RvY_17154</name>
</gene>